<proteinExistence type="inferred from homology"/>
<dbReference type="InterPro" id="IPR050226">
    <property type="entry name" value="NagZ_Beta-hexosaminidase"/>
</dbReference>
<dbReference type="InterPro" id="IPR006311">
    <property type="entry name" value="TAT_signal"/>
</dbReference>
<dbReference type="InterPro" id="IPR019800">
    <property type="entry name" value="Glyco_hydro_3_AS"/>
</dbReference>
<dbReference type="Gene3D" id="3.20.20.300">
    <property type="entry name" value="Glycoside hydrolase, family 3, N-terminal domain"/>
    <property type="match status" value="1"/>
</dbReference>
<keyword evidence="4 8" id="KW-0378">Hydrolase</keyword>
<protein>
    <recommendedName>
        <fullName evidence="3">beta-N-acetylhexosaminidase</fullName>
        <ecNumber evidence="3">3.2.1.52</ecNumber>
    </recommendedName>
</protein>
<feature type="signal peptide" evidence="6">
    <location>
        <begin position="1"/>
        <end position="27"/>
    </location>
</feature>
<evidence type="ECO:0000313" key="8">
    <source>
        <dbReference type="EMBL" id="MFD1532432.1"/>
    </source>
</evidence>
<feature type="chain" id="PRO_5046047362" description="beta-N-acetylhexosaminidase" evidence="6">
    <location>
        <begin position="28"/>
        <end position="382"/>
    </location>
</feature>
<comment type="similarity">
    <text evidence="2">Belongs to the glycosyl hydrolase 3 family.</text>
</comment>
<comment type="catalytic activity">
    <reaction evidence="1">
        <text>Hydrolysis of terminal non-reducing N-acetyl-D-hexosamine residues in N-acetyl-beta-D-hexosaminides.</text>
        <dbReference type="EC" id="3.2.1.52"/>
    </reaction>
</comment>
<dbReference type="InterPro" id="IPR017853">
    <property type="entry name" value="GH"/>
</dbReference>
<evidence type="ECO:0000256" key="6">
    <source>
        <dbReference type="SAM" id="SignalP"/>
    </source>
</evidence>
<evidence type="ECO:0000256" key="2">
    <source>
        <dbReference type="ARBA" id="ARBA00005336"/>
    </source>
</evidence>
<organism evidence="8 9">
    <name type="scientific">Pseudonocardia aurantiaca</name>
    <dbReference type="NCBI Taxonomy" id="75290"/>
    <lineage>
        <taxon>Bacteria</taxon>
        <taxon>Bacillati</taxon>
        <taxon>Actinomycetota</taxon>
        <taxon>Actinomycetes</taxon>
        <taxon>Pseudonocardiales</taxon>
        <taxon>Pseudonocardiaceae</taxon>
        <taxon>Pseudonocardia</taxon>
    </lineage>
</organism>
<dbReference type="PANTHER" id="PTHR30480">
    <property type="entry name" value="BETA-HEXOSAMINIDASE-RELATED"/>
    <property type="match status" value="1"/>
</dbReference>
<evidence type="ECO:0000256" key="3">
    <source>
        <dbReference type="ARBA" id="ARBA00012663"/>
    </source>
</evidence>
<dbReference type="EC" id="3.2.1.52" evidence="3"/>
<dbReference type="PROSITE" id="PS51318">
    <property type="entry name" value="TAT"/>
    <property type="match status" value="1"/>
</dbReference>
<dbReference type="SUPFAM" id="SSF51445">
    <property type="entry name" value="(Trans)glycosidases"/>
    <property type="match status" value="1"/>
</dbReference>
<dbReference type="PANTHER" id="PTHR30480:SF13">
    <property type="entry name" value="BETA-HEXOSAMINIDASE"/>
    <property type="match status" value="1"/>
</dbReference>
<evidence type="ECO:0000256" key="1">
    <source>
        <dbReference type="ARBA" id="ARBA00001231"/>
    </source>
</evidence>
<evidence type="ECO:0000259" key="7">
    <source>
        <dbReference type="Pfam" id="PF00933"/>
    </source>
</evidence>
<comment type="caution">
    <text evidence="8">The sequence shown here is derived from an EMBL/GenBank/DDBJ whole genome shotgun (WGS) entry which is preliminary data.</text>
</comment>
<dbReference type="RefSeq" id="WP_343986507.1">
    <property type="nucleotide sequence ID" value="NZ_BAAAJG010000027.1"/>
</dbReference>
<dbReference type="EMBL" id="JBHUCP010000018">
    <property type="protein sequence ID" value="MFD1532432.1"/>
    <property type="molecule type" value="Genomic_DNA"/>
</dbReference>
<dbReference type="InterPro" id="IPR036962">
    <property type="entry name" value="Glyco_hydro_3_N_sf"/>
</dbReference>
<keyword evidence="6" id="KW-0732">Signal</keyword>
<keyword evidence="5" id="KW-0326">Glycosidase</keyword>
<dbReference type="Pfam" id="PF00933">
    <property type="entry name" value="Glyco_hydro_3"/>
    <property type="match status" value="1"/>
</dbReference>
<name>A0ABW4FTV4_9PSEU</name>
<gene>
    <name evidence="8" type="ORF">ACFSCY_23680</name>
</gene>
<keyword evidence="9" id="KW-1185">Reference proteome</keyword>
<feature type="domain" description="Glycoside hydrolase family 3 N-terminal" evidence="7">
    <location>
        <begin position="57"/>
        <end position="376"/>
    </location>
</feature>
<dbReference type="InterPro" id="IPR001764">
    <property type="entry name" value="Glyco_hydro_3_N"/>
</dbReference>
<dbReference type="GO" id="GO:0016787">
    <property type="term" value="F:hydrolase activity"/>
    <property type="evidence" value="ECO:0007669"/>
    <property type="project" value="UniProtKB-KW"/>
</dbReference>
<accession>A0ABW4FTV4</accession>
<sequence>MSRPSRAIVLALVAALAALLGPSIAGAAPAAAPALLTGETLGPDRLPHCAAVVAAMTLRDRLAQRLMVGVDASDPAAAAATVRATQVGGIFLPGNATALLNNQALRGVRAMARIPVAVAVDDEGGRVQRIDELDGNLPSARAMAAQFTPQQVMELARERGRAQLARGITMNLAPTVDLGGQPARAVIGDRAFSEDPGWVVSYAGAFAEGERDAGIFTVLKHFPGHGRANGDSHRGRVTTPPVDDLRARDLQPYAVLLGPGGPLADGNTGVLVGHLDVPGLTTDLPSSLTPAVYDLLRTEYKFDGLVLTDDLGAMRAITGTFGLPEAVERALAAGADMALWSSGGDATPVLDHLEQVLNAGGISQQANDEAVIRVLRAKHTCS</sequence>
<evidence type="ECO:0000256" key="4">
    <source>
        <dbReference type="ARBA" id="ARBA00022801"/>
    </source>
</evidence>
<reference evidence="9" key="1">
    <citation type="journal article" date="2019" name="Int. J. Syst. Evol. Microbiol.">
        <title>The Global Catalogue of Microorganisms (GCM) 10K type strain sequencing project: providing services to taxonomists for standard genome sequencing and annotation.</title>
        <authorList>
            <consortium name="The Broad Institute Genomics Platform"/>
            <consortium name="The Broad Institute Genome Sequencing Center for Infectious Disease"/>
            <person name="Wu L."/>
            <person name="Ma J."/>
        </authorList>
    </citation>
    <scope>NUCLEOTIDE SEQUENCE [LARGE SCALE GENOMIC DNA]</scope>
    <source>
        <strain evidence="9">JCM 12165</strain>
    </source>
</reference>
<dbReference type="Proteomes" id="UP001597145">
    <property type="component" value="Unassembled WGS sequence"/>
</dbReference>
<evidence type="ECO:0000256" key="5">
    <source>
        <dbReference type="ARBA" id="ARBA00023295"/>
    </source>
</evidence>
<evidence type="ECO:0000313" key="9">
    <source>
        <dbReference type="Proteomes" id="UP001597145"/>
    </source>
</evidence>
<dbReference type="PROSITE" id="PS00775">
    <property type="entry name" value="GLYCOSYL_HYDROL_F3"/>
    <property type="match status" value="1"/>
</dbReference>